<dbReference type="EMBL" id="CP104013">
    <property type="protein sequence ID" value="UYP46526.1"/>
    <property type="molecule type" value="Genomic_DNA"/>
</dbReference>
<name>A0ABY6HSP2_9ARCH</name>
<keyword evidence="3" id="KW-1185">Reference proteome</keyword>
<dbReference type="InterPro" id="IPR004942">
    <property type="entry name" value="Roadblock/LAMTOR2_dom"/>
</dbReference>
<evidence type="ECO:0000313" key="2">
    <source>
        <dbReference type="EMBL" id="UYP46526.1"/>
    </source>
</evidence>
<feature type="domain" description="Roadblock/LAMTOR2" evidence="1">
    <location>
        <begin position="29"/>
        <end position="105"/>
    </location>
</feature>
<evidence type="ECO:0000259" key="1">
    <source>
        <dbReference type="Pfam" id="PF03259"/>
    </source>
</evidence>
<proteinExistence type="predicted"/>
<accession>A0ABY6HSP2</accession>
<protein>
    <recommendedName>
        <fullName evidence="1">Roadblock/LAMTOR2 domain-containing protein</fullName>
    </recommendedName>
</protein>
<dbReference type="SUPFAM" id="SSF103196">
    <property type="entry name" value="Roadblock/LC7 domain"/>
    <property type="match status" value="1"/>
</dbReference>
<dbReference type="Proteomes" id="UP001208689">
    <property type="component" value="Chromosome"/>
</dbReference>
<gene>
    <name evidence="2" type="ORF">NEF87_002811</name>
</gene>
<evidence type="ECO:0000313" key="3">
    <source>
        <dbReference type="Proteomes" id="UP001208689"/>
    </source>
</evidence>
<sequence length="137" mass="14708">MTQFGGDIGLEPSDIMKLEPEITYITGNTNIEAIALVTDTGYQIAYASLPTYTVDSDALSGIASALMMTGKMAMTSVFNESLSEAIIRADNGYIVVTNAGRFVLVGAGRDIKNLMNTVKVFRIAAQRIETNFPSISD</sequence>
<dbReference type="Pfam" id="PF03259">
    <property type="entry name" value="Robl_LC7"/>
    <property type="match status" value="1"/>
</dbReference>
<reference evidence="2" key="1">
    <citation type="submission" date="2022-09" db="EMBL/GenBank/DDBJ databases">
        <title>Actin cytoskeleton and complex cell architecture in an #Asgard archaeon.</title>
        <authorList>
            <person name="Ponce Toledo R.I."/>
            <person name="Schleper C."/>
            <person name="Rodrigues Oliveira T."/>
            <person name="Wollweber F."/>
            <person name="Xu J."/>
            <person name="Rittmann S."/>
            <person name="Klingl A."/>
            <person name="Pilhofer M."/>
        </authorList>
    </citation>
    <scope>NUCLEOTIDE SEQUENCE</scope>
    <source>
        <strain evidence="2">B-35</strain>
    </source>
</reference>
<organism evidence="2 3">
    <name type="scientific">Candidatus Lokiarchaeum ossiferum</name>
    <dbReference type="NCBI Taxonomy" id="2951803"/>
    <lineage>
        <taxon>Archaea</taxon>
        <taxon>Promethearchaeati</taxon>
        <taxon>Promethearchaeota</taxon>
        <taxon>Promethearchaeia</taxon>
        <taxon>Promethearchaeales</taxon>
        <taxon>Promethearchaeaceae</taxon>
        <taxon>Candidatus Lokiarchaeum</taxon>
    </lineage>
</organism>
<dbReference type="Gene3D" id="3.30.450.30">
    <property type="entry name" value="Dynein light chain 2a, cytoplasmic"/>
    <property type="match status" value="1"/>
</dbReference>